<dbReference type="SUPFAM" id="SSF53383">
    <property type="entry name" value="PLP-dependent transferases"/>
    <property type="match status" value="1"/>
</dbReference>
<name>Q02AV4_SOLUE</name>
<dbReference type="HOGENOM" id="CLU_017584_4_4_0"/>
<accession>Q02AV4</accession>
<evidence type="ECO:0000259" key="1">
    <source>
        <dbReference type="Pfam" id="PF00155"/>
    </source>
</evidence>
<dbReference type="OrthoDB" id="9802328at2"/>
<dbReference type="EMBL" id="CP000473">
    <property type="protein sequence ID" value="ABJ81812.1"/>
    <property type="molecule type" value="Genomic_DNA"/>
</dbReference>
<sequence length="355" mass="38978">MRHKHSEYMHWAKTASRARFNLATSGVGAFPLRELGELPALEINGDNSYGYAPLKAAIAQRHQVDPDCVVTAAGTSGANYLAFATLVNDGDEVLLEHPVYGLLEDALRSLGAEVKRFTRVRENGYALDPAAVRRAVSPKTKLIVVTNLHNPSSVLTPETVLRQIGEIARSVGATILVDEVYLDAVYENTPRTAFHLGPEFVVTSSLTKMYGVSGLRCGWILARPELARAMWRMNDVMAATPVHPGELLSVAVLRNLDKVRDRYRRIVTADRRALTAFLDRTPQVSAAPTEWGTTCFVRLAGRDADGFLERLREEHETSAVPGRFFGSPDCFRVGMGVNSEMFAEGLARLEAALKA</sequence>
<dbReference type="InterPro" id="IPR015421">
    <property type="entry name" value="PyrdxlP-dep_Trfase_major"/>
</dbReference>
<proteinExistence type="predicted"/>
<dbReference type="PANTHER" id="PTHR43510">
    <property type="entry name" value="AMINOTRANSFERASE FUNCTION, HYPOTHETICAL (EUROFUNG)"/>
    <property type="match status" value="1"/>
</dbReference>
<evidence type="ECO:0000313" key="2">
    <source>
        <dbReference type="EMBL" id="ABJ81812.1"/>
    </source>
</evidence>
<dbReference type="CDD" id="cd00609">
    <property type="entry name" value="AAT_like"/>
    <property type="match status" value="1"/>
</dbReference>
<dbReference type="Pfam" id="PF00155">
    <property type="entry name" value="Aminotran_1_2"/>
    <property type="match status" value="1"/>
</dbReference>
<dbReference type="KEGG" id="sus:Acid_0813"/>
<dbReference type="GO" id="GO:0008483">
    <property type="term" value="F:transaminase activity"/>
    <property type="evidence" value="ECO:0007669"/>
    <property type="project" value="UniProtKB-KW"/>
</dbReference>
<dbReference type="EC" id="2.6.1.-" evidence="2"/>
<dbReference type="PANTHER" id="PTHR43510:SF1">
    <property type="entry name" value="AMINOTRANSFERASE FUNCTION, HYPOTHETICAL (EUROFUNG)"/>
    <property type="match status" value="1"/>
</dbReference>
<feature type="domain" description="Aminotransferase class I/classII large" evidence="1">
    <location>
        <begin position="49"/>
        <end position="349"/>
    </location>
</feature>
<dbReference type="InterPro" id="IPR015422">
    <property type="entry name" value="PyrdxlP-dep_Trfase_small"/>
</dbReference>
<dbReference type="AlphaFoldDB" id="Q02AV4"/>
<dbReference type="STRING" id="234267.Acid_0813"/>
<dbReference type="InterPro" id="IPR004839">
    <property type="entry name" value="Aminotransferase_I/II_large"/>
</dbReference>
<organism evidence="2">
    <name type="scientific">Solibacter usitatus (strain Ellin6076)</name>
    <dbReference type="NCBI Taxonomy" id="234267"/>
    <lineage>
        <taxon>Bacteria</taxon>
        <taxon>Pseudomonadati</taxon>
        <taxon>Acidobacteriota</taxon>
        <taxon>Terriglobia</taxon>
        <taxon>Bryobacterales</taxon>
        <taxon>Solibacteraceae</taxon>
        <taxon>Candidatus Solibacter</taxon>
    </lineage>
</organism>
<dbReference type="InParanoid" id="Q02AV4"/>
<dbReference type="Gene3D" id="3.90.1150.10">
    <property type="entry name" value="Aspartate Aminotransferase, domain 1"/>
    <property type="match status" value="1"/>
</dbReference>
<dbReference type="eggNOG" id="COG0436">
    <property type="taxonomic scope" value="Bacteria"/>
</dbReference>
<keyword evidence="2" id="KW-0032">Aminotransferase</keyword>
<gene>
    <name evidence="2" type="ordered locus">Acid_0813</name>
</gene>
<protein>
    <submittedName>
        <fullName evidence="2">Aminotransferase</fullName>
        <ecNumber evidence="2">2.6.1.-</ecNumber>
    </submittedName>
</protein>
<dbReference type="GO" id="GO:0030170">
    <property type="term" value="F:pyridoxal phosphate binding"/>
    <property type="evidence" value="ECO:0007669"/>
    <property type="project" value="InterPro"/>
</dbReference>
<dbReference type="Gene3D" id="3.40.640.10">
    <property type="entry name" value="Type I PLP-dependent aspartate aminotransferase-like (Major domain)"/>
    <property type="match status" value="1"/>
</dbReference>
<keyword evidence="2" id="KW-0808">Transferase</keyword>
<reference evidence="2" key="1">
    <citation type="submission" date="2006-10" db="EMBL/GenBank/DDBJ databases">
        <title>Complete sequence of Solibacter usitatus Ellin6076.</title>
        <authorList>
            <consortium name="US DOE Joint Genome Institute"/>
            <person name="Copeland A."/>
            <person name="Lucas S."/>
            <person name="Lapidus A."/>
            <person name="Barry K."/>
            <person name="Detter J.C."/>
            <person name="Glavina del Rio T."/>
            <person name="Hammon N."/>
            <person name="Israni S."/>
            <person name="Dalin E."/>
            <person name="Tice H."/>
            <person name="Pitluck S."/>
            <person name="Thompson L.S."/>
            <person name="Brettin T."/>
            <person name="Bruce D."/>
            <person name="Han C."/>
            <person name="Tapia R."/>
            <person name="Gilna P."/>
            <person name="Schmutz J."/>
            <person name="Larimer F."/>
            <person name="Land M."/>
            <person name="Hauser L."/>
            <person name="Kyrpides N."/>
            <person name="Mikhailova N."/>
            <person name="Janssen P.H."/>
            <person name="Kuske C.R."/>
            <person name="Richardson P."/>
        </authorList>
    </citation>
    <scope>NUCLEOTIDE SEQUENCE</scope>
    <source>
        <strain evidence="2">Ellin6076</strain>
    </source>
</reference>
<dbReference type="InterPro" id="IPR015424">
    <property type="entry name" value="PyrdxlP-dep_Trfase"/>
</dbReference>